<dbReference type="EMBL" id="BK032875">
    <property type="protein sequence ID" value="DAF65167.1"/>
    <property type="molecule type" value="Genomic_DNA"/>
</dbReference>
<organism evidence="1">
    <name type="scientific">Myoviridae sp. ct2AC8</name>
    <dbReference type="NCBI Taxonomy" id="2827655"/>
    <lineage>
        <taxon>Viruses</taxon>
        <taxon>Duplodnaviria</taxon>
        <taxon>Heunggongvirae</taxon>
        <taxon>Uroviricota</taxon>
        <taxon>Caudoviricetes</taxon>
    </lineage>
</organism>
<sequence>MTNASIIGFLSQDKVASFQKLLGNRFIAVADFPDGVPVAWQDKKLHLTGPAEPVCDGVFAKFGIRNLKNEAEALEILTQIIPAERIFAGEVLPPEFWSEGISERFNENAA</sequence>
<proteinExistence type="predicted"/>
<name>A0A8S5TPX8_9CAUD</name>
<reference evidence="1" key="1">
    <citation type="journal article" date="2021" name="Proc. Natl. Acad. Sci. U.S.A.">
        <title>A Catalog of Tens of Thousands of Viruses from Human Metagenomes Reveals Hidden Associations with Chronic Diseases.</title>
        <authorList>
            <person name="Tisza M.J."/>
            <person name="Buck C.B."/>
        </authorList>
    </citation>
    <scope>NUCLEOTIDE SEQUENCE</scope>
    <source>
        <strain evidence="1">Ct2AC8</strain>
    </source>
</reference>
<accession>A0A8S5TPX8</accession>
<evidence type="ECO:0000313" key="1">
    <source>
        <dbReference type="EMBL" id="DAF65167.1"/>
    </source>
</evidence>
<protein>
    <submittedName>
        <fullName evidence="1">Uncharacterized protein</fullName>
    </submittedName>
</protein>